<dbReference type="FunFam" id="3.30.470.20:FF:000008">
    <property type="entry name" value="D-alanine--D-alanine ligase"/>
    <property type="match status" value="1"/>
</dbReference>
<comment type="subcellular location">
    <subcellularLocation>
        <location evidence="2 14">Cytoplasm</location>
    </subcellularLocation>
</comment>
<evidence type="ECO:0000256" key="6">
    <source>
        <dbReference type="ARBA" id="ARBA00022723"/>
    </source>
</evidence>
<evidence type="ECO:0000313" key="20">
    <source>
        <dbReference type="Proteomes" id="UP000282321"/>
    </source>
</evidence>
<evidence type="ECO:0000256" key="10">
    <source>
        <dbReference type="ARBA" id="ARBA00022960"/>
    </source>
</evidence>
<keyword evidence="5 14" id="KW-0436">Ligase</keyword>
<evidence type="ECO:0000256" key="9">
    <source>
        <dbReference type="ARBA" id="ARBA00022842"/>
    </source>
</evidence>
<dbReference type="Pfam" id="PF07478">
    <property type="entry name" value="Dala_Dala_lig_C"/>
    <property type="match status" value="1"/>
</dbReference>
<comment type="caution">
    <text evidence="19">The sequence shown here is derived from an EMBL/GenBank/DDBJ whole genome shotgun (WGS) entry which is preliminary data.</text>
</comment>
<gene>
    <name evidence="14" type="primary">ddl</name>
    <name evidence="19" type="ORF">DRP44_00950</name>
</gene>
<dbReference type="Gene3D" id="3.30.470.20">
    <property type="entry name" value="ATP-grasp fold, B domain"/>
    <property type="match status" value="1"/>
</dbReference>
<dbReference type="SUPFAM" id="SSF52440">
    <property type="entry name" value="PreATP-grasp domain"/>
    <property type="match status" value="1"/>
</dbReference>
<evidence type="ECO:0000256" key="14">
    <source>
        <dbReference type="HAMAP-Rule" id="MF_00047"/>
    </source>
</evidence>
<dbReference type="InterPro" id="IPR011095">
    <property type="entry name" value="Dala_Dala_lig_C"/>
</dbReference>
<keyword evidence="11 14" id="KW-0573">Peptidoglycan synthesis</keyword>
<evidence type="ECO:0000256" key="4">
    <source>
        <dbReference type="ARBA" id="ARBA00022490"/>
    </source>
</evidence>
<sequence>MKKSLNIGVVYGGWSSEREVSIRSGKNVLKALKEKGYNSRGIDITRDNIKTIVCNNNFDTVFLLTHGRGGEDGTIQGLFESLGINYTGSDVTSSALCMDKILTKYFFSGLYLPTPPYKIVSASPPPEEEYFFPSVIKPRREGSSVGVSILSNRHELQEYLHNNIHLSKEFLLEQYIRGREFTCGIIGTGQRATALPVLEIKPKNTFYDYEAKYTEGKTEFIVPAKISDSLTTEIKELSLKAYRAAGCRDFGRVDSIVSADGTIFLLEINTLPGMTNLSDLPMEARAAGMSYQDLVEKILLSSLERI</sequence>
<organism evidence="19 20">
    <name type="scientific">candidate division TA06 bacterium</name>
    <dbReference type="NCBI Taxonomy" id="2250710"/>
    <lineage>
        <taxon>Bacteria</taxon>
        <taxon>Bacteria division TA06</taxon>
    </lineage>
</organism>
<keyword evidence="4 14" id="KW-0963">Cytoplasm</keyword>
<keyword evidence="12 16" id="KW-0464">Manganese</keyword>
<feature type="active site" evidence="15">
    <location>
        <position position="278"/>
    </location>
</feature>
<dbReference type="GO" id="GO:0009252">
    <property type="term" value="P:peptidoglycan biosynthetic process"/>
    <property type="evidence" value="ECO:0007669"/>
    <property type="project" value="UniProtKB-UniRule"/>
</dbReference>
<dbReference type="EMBL" id="QNBC01000006">
    <property type="protein sequence ID" value="RKX67930.1"/>
    <property type="molecule type" value="Genomic_DNA"/>
</dbReference>
<dbReference type="GO" id="GO:0046872">
    <property type="term" value="F:metal ion binding"/>
    <property type="evidence" value="ECO:0007669"/>
    <property type="project" value="UniProtKB-KW"/>
</dbReference>
<dbReference type="HAMAP" id="MF_00047">
    <property type="entry name" value="Dala_Dala_lig"/>
    <property type="match status" value="1"/>
</dbReference>
<dbReference type="Pfam" id="PF01820">
    <property type="entry name" value="Dala_Dala_lig_N"/>
    <property type="match status" value="2"/>
</dbReference>
<dbReference type="PROSITE" id="PS50975">
    <property type="entry name" value="ATP_GRASP"/>
    <property type="match status" value="1"/>
</dbReference>
<dbReference type="InterPro" id="IPR000291">
    <property type="entry name" value="D-Ala_lig_Van_CS"/>
</dbReference>
<dbReference type="InterPro" id="IPR011127">
    <property type="entry name" value="Dala_Dala_lig_N"/>
</dbReference>
<dbReference type="Gene3D" id="3.40.50.20">
    <property type="match status" value="1"/>
</dbReference>
<keyword evidence="10 14" id="KW-0133">Cell shape</keyword>
<evidence type="ECO:0000259" key="18">
    <source>
        <dbReference type="PROSITE" id="PS50975"/>
    </source>
</evidence>
<dbReference type="PANTHER" id="PTHR23132:SF23">
    <property type="entry name" value="D-ALANINE--D-ALANINE LIGASE B"/>
    <property type="match status" value="1"/>
</dbReference>
<dbReference type="GO" id="GO:0008716">
    <property type="term" value="F:D-alanine-D-alanine ligase activity"/>
    <property type="evidence" value="ECO:0007669"/>
    <property type="project" value="UniProtKB-UniRule"/>
</dbReference>
<dbReference type="UniPathway" id="UPA00219"/>
<accession>A0A660SD55</accession>
<evidence type="ECO:0000256" key="2">
    <source>
        <dbReference type="ARBA" id="ARBA00004496"/>
    </source>
</evidence>
<feature type="binding site" evidence="16">
    <location>
        <position position="269"/>
    </location>
    <ligand>
        <name>Mg(2+)</name>
        <dbReference type="ChEBI" id="CHEBI:18420"/>
        <label>2</label>
    </ligand>
</feature>
<dbReference type="PANTHER" id="PTHR23132">
    <property type="entry name" value="D-ALANINE--D-ALANINE LIGASE"/>
    <property type="match status" value="1"/>
</dbReference>
<keyword evidence="8 17" id="KW-0067">ATP-binding</keyword>
<dbReference type="AlphaFoldDB" id="A0A660SD55"/>
<keyword evidence="9 16" id="KW-0460">Magnesium</keyword>
<feature type="binding site" evidence="16">
    <location>
        <position position="267"/>
    </location>
    <ligand>
        <name>Mg(2+)</name>
        <dbReference type="ChEBI" id="CHEBI:18420"/>
        <label>1</label>
    </ligand>
</feature>
<proteinExistence type="inferred from homology"/>
<evidence type="ECO:0000256" key="7">
    <source>
        <dbReference type="ARBA" id="ARBA00022741"/>
    </source>
</evidence>
<feature type="active site" evidence="15">
    <location>
        <position position="143"/>
    </location>
</feature>
<reference evidence="19 20" key="1">
    <citation type="submission" date="2018-06" db="EMBL/GenBank/DDBJ databases">
        <title>Extensive metabolic versatility and redundancy in microbially diverse, dynamic hydrothermal sediments.</title>
        <authorList>
            <person name="Dombrowski N."/>
            <person name="Teske A."/>
            <person name="Baker B.J."/>
        </authorList>
    </citation>
    <scope>NUCLEOTIDE SEQUENCE [LARGE SCALE GENOMIC DNA]</scope>
    <source>
        <strain evidence="19">B35_G9</strain>
    </source>
</reference>
<dbReference type="SUPFAM" id="SSF56059">
    <property type="entry name" value="Glutathione synthetase ATP-binding domain-like"/>
    <property type="match status" value="1"/>
</dbReference>
<dbReference type="InterPro" id="IPR005905">
    <property type="entry name" value="D_ala_D_ala"/>
</dbReference>
<comment type="cofactor">
    <cofactor evidence="1">
        <name>Mn(2+)</name>
        <dbReference type="ChEBI" id="CHEBI:29035"/>
    </cofactor>
</comment>
<dbReference type="GO" id="GO:0071555">
    <property type="term" value="P:cell wall organization"/>
    <property type="evidence" value="ECO:0007669"/>
    <property type="project" value="UniProtKB-KW"/>
</dbReference>
<dbReference type="Proteomes" id="UP000282321">
    <property type="component" value="Unassembled WGS sequence"/>
</dbReference>
<evidence type="ECO:0000256" key="8">
    <source>
        <dbReference type="ARBA" id="ARBA00022840"/>
    </source>
</evidence>
<keyword evidence="13 14" id="KW-0961">Cell wall biogenesis/degradation</keyword>
<dbReference type="GO" id="GO:0008360">
    <property type="term" value="P:regulation of cell shape"/>
    <property type="evidence" value="ECO:0007669"/>
    <property type="project" value="UniProtKB-KW"/>
</dbReference>
<evidence type="ECO:0000256" key="12">
    <source>
        <dbReference type="ARBA" id="ARBA00023211"/>
    </source>
</evidence>
<feature type="domain" description="ATP-grasp" evidence="18">
    <location>
        <begin position="104"/>
        <end position="300"/>
    </location>
</feature>
<protein>
    <recommendedName>
        <fullName evidence="14">D-alanine--D-alanine ligase</fullName>
        <ecNumber evidence="14">6.3.2.4</ecNumber>
    </recommendedName>
    <alternativeName>
        <fullName evidence="14">D-Ala-D-Ala ligase</fullName>
    </alternativeName>
    <alternativeName>
        <fullName evidence="14">D-alanylalanine synthetase</fullName>
    </alternativeName>
</protein>
<dbReference type="Gene3D" id="3.30.1490.20">
    <property type="entry name" value="ATP-grasp fold, A domain"/>
    <property type="match status" value="1"/>
</dbReference>
<dbReference type="InterPro" id="IPR011761">
    <property type="entry name" value="ATP-grasp"/>
</dbReference>
<comment type="function">
    <text evidence="14">Cell wall formation.</text>
</comment>
<evidence type="ECO:0000256" key="3">
    <source>
        <dbReference type="ARBA" id="ARBA00010871"/>
    </source>
</evidence>
<dbReference type="NCBIfam" id="NF002378">
    <property type="entry name" value="PRK01372.1"/>
    <property type="match status" value="1"/>
</dbReference>
<evidence type="ECO:0000256" key="17">
    <source>
        <dbReference type="PROSITE-ProRule" id="PRU00409"/>
    </source>
</evidence>
<dbReference type="GO" id="GO:0005737">
    <property type="term" value="C:cytoplasm"/>
    <property type="evidence" value="ECO:0007669"/>
    <property type="project" value="UniProtKB-SubCell"/>
</dbReference>
<keyword evidence="7 17" id="KW-0547">Nucleotide-binding</keyword>
<evidence type="ECO:0000256" key="1">
    <source>
        <dbReference type="ARBA" id="ARBA00001936"/>
    </source>
</evidence>
<dbReference type="PROSITE" id="PS00843">
    <property type="entry name" value="DALA_DALA_LIGASE_1"/>
    <property type="match status" value="1"/>
</dbReference>
<evidence type="ECO:0000313" key="19">
    <source>
        <dbReference type="EMBL" id="RKX67930.1"/>
    </source>
</evidence>
<keyword evidence="6 16" id="KW-0479">Metal-binding</keyword>
<dbReference type="InterPro" id="IPR016185">
    <property type="entry name" value="PreATP-grasp_dom_sf"/>
</dbReference>
<comment type="cofactor">
    <cofactor evidence="16">
        <name>Mg(2+)</name>
        <dbReference type="ChEBI" id="CHEBI:18420"/>
    </cofactor>
    <cofactor evidence="16">
        <name>Mn(2+)</name>
        <dbReference type="ChEBI" id="CHEBI:29035"/>
    </cofactor>
    <text evidence="16">Binds 2 magnesium or manganese ions per subunit.</text>
</comment>
<evidence type="ECO:0000256" key="16">
    <source>
        <dbReference type="PIRSR" id="PIRSR039102-3"/>
    </source>
</evidence>
<comment type="pathway">
    <text evidence="14">Cell wall biogenesis; peptidoglycan biosynthesis.</text>
</comment>
<evidence type="ECO:0000256" key="11">
    <source>
        <dbReference type="ARBA" id="ARBA00022984"/>
    </source>
</evidence>
<dbReference type="GO" id="GO:0005524">
    <property type="term" value="F:ATP binding"/>
    <property type="evidence" value="ECO:0007669"/>
    <property type="project" value="UniProtKB-UniRule"/>
</dbReference>
<evidence type="ECO:0000256" key="15">
    <source>
        <dbReference type="PIRSR" id="PIRSR039102-1"/>
    </source>
</evidence>
<name>A0A660SD55_UNCT6</name>
<evidence type="ECO:0000256" key="5">
    <source>
        <dbReference type="ARBA" id="ARBA00022598"/>
    </source>
</evidence>
<feature type="active site" evidence="15">
    <location>
        <position position="17"/>
    </location>
</feature>
<dbReference type="EC" id="6.3.2.4" evidence="14"/>
<evidence type="ECO:0000256" key="13">
    <source>
        <dbReference type="ARBA" id="ARBA00023316"/>
    </source>
</evidence>
<comment type="catalytic activity">
    <reaction evidence="14">
        <text>2 D-alanine + ATP = D-alanyl-D-alanine + ADP + phosphate + H(+)</text>
        <dbReference type="Rhea" id="RHEA:11224"/>
        <dbReference type="ChEBI" id="CHEBI:15378"/>
        <dbReference type="ChEBI" id="CHEBI:30616"/>
        <dbReference type="ChEBI" id="CHEBI:43474"/>
        <dbReference type="ChEBI" id="CHEBI:57416"/>
        <dbReference type="ChEBI" id="CHEBI:57822"/>
        <dbReference type="ChEBI" id="CHEBI:456216"/>
        <dbReference type="EC" id="6.3.2.4"/>
    </reaction>
</comment>
<dbReference type="PIRSF" id="PIRSF039102">
    <property type="entry name" value="Ddl/VanB"/>
    <property type="match status" value="1"/>
</dbReference>
<comment type="similarity">
    <text evidence="3 14">Belongs to the D-alanine--D-alanine ligase family.</text>
</comment>
<dbReference type="NCBIfam" id="TIGR01205">
    <property type="entry name" value="D_ala_D_alaTIGR"/>
    <property type="match status" value="1"/>
</dbReference>
<feature type="binding site" evidence="16">
    <location>
        <position position="254"/>
    </location>
    <ligand>
        <name>Mg(2+)</name>
        <dbReference type="ChEBI" id="CHEBI:18420"/>
        <label>1</label>
    </ligand>
</feature>
<dbReference type="InterPro" id="IPR013815">
    <property type="entry name" value="ATP_grasp_subdomain_1"/>
</dbReference>
<feature type="binding site" evidence="16">
    <location>
        <position position="267"/>
    </location>
    <ligand>
        <name>Mg(2+)</name>
        <dbReference type="ChEBI" id="CHEBI:18420"/>
        <label>2</label>
    </ligand>
</feature>